<evidence type="ECO:0000313" key="4">
    <source>
        <dbReference type="EMBL" id="PMD45603.1"/>
    </source>
</evidence>
<keyword evidence="5" id="KW-1185">Reference proteome</keyword>
<feature type="repeat" description="ANK" evidence="1">
    <location>
        <begin position="335"/>
        <end position="370"/>
    </location>
</feature>
<dbReference type="InterPro" id="IPR002110">
    <property type="entry name" value="Ankyrin_rpt"/>
</dbReference>
<dbReference type="AlphaFoldDB" id="A0A2J6S4B0"/>
<dbReference type="PROSITE" id="PS50088">
    <property type="entry name" value="ANK_REPEAT"/>
    <property type="match status" value="1"/>
</dbReference>
<reference evidence="4 5" key="1">
    <citation type="submission" date="2016-04" db="EMBL/GenBank/DDBJ databases">
        <title>A degradative enzymes factory behind the ericoid mycorrhizal symbiosis.</title>
        <authorList>
            <consortium name="DOE Joint Genome Institute"/>
            <person name="Martino E."/>
            <person name="Morin E."/>
            <person name="Grelet G."/>
            <person name="Kuo A."/>
            <person name="Kohler A."/>
            <person name="Daghino S."/>
            <person name="Barry K."/>
            <person name="Choi C."/>
            <person name="Cichocki N."/>
            <person name="Clum A."/>
            <person name="Copeland A."/>
            <person name="Hainaut M."/>
            <person name="Haridas S."/>
            <person name="Labutti K."/>
            <person name="Lindquist E."/>
            <person name="Lipzen A."/>
            <person name="Khouja H.-R."/>
            <person name="Murat C."/>
            <person name="Ohm R."/>
            <person name="Olson A."/>
            <person name="Spatafora J."/>
            <person name="Veneault-Fourrey C."/>
            <person name="Henrissat B."/>
            <person name="Grigoriev I."/>
            <person name="Martin F."/>
            <person name="Perotto S."/>
        </authorList>
    </citation>
    <scope>NUCLEOTIDE SEQUENCE [LARGE SCALE GENOMIC DNA]</scope>
    <source>
        <strain evidence="4 5">F</strain>
    </source>
</reference>
<feature type="transmembrane region" description="Helical" evidence="2">
    <location>
        <begin position="654"/>
        <end position="672"/>
    </location>
</feature>
<dbReference type="Gene3D" id="1.25.40.20">
    <property type="entry name" value="Ankyrin repeat-containing domain"/>
    <property type="match status" value="1"/>
</dbReference>
<gene>
    <name evidence="4" type="ORF">L207DRAFT_578510</name>
</gene>
<keyword evidence="3" id="KW-0732">Signal</keyword>
<keyword evidence="2" id="KW-0472">Membrane</keyword>
<dbReference type="InterPro" id="IPR036770">
    <property type="entry name" value="Ankyrin_rpt-contain_sf"/>
</dbReference>
<evidence type="ECO:0000256" key="3">
    <source>
        <dbReference type="SAM" id="SignalP"/>
    </source>
</evidence>
<proteinExistence type="predicted"/>
<evidence type="ECO:0000256" key="2">
    <source>
        <dbReference type="SAM" id="Phobius"/>
    </source>
</evidence>
<evidence type="ECO:0000313" key="5">
    <source>
        <dbReference type="Proteomes" id="UP000235786"/>
    </source>
</evidence>
<keyword evidence="2" id="KW-0812">Transmembrane</keyword>
<feature type="signal peptide" evidence="3">
    <location>
        <begin position="1"/>
        <end position="23"/>
    </location>
</feature>
<accession>A0A2J6S4B0</accession>
<keyword evidence="1" id="KW-0040">ANK repeat</keyword>
<dbReference type="Proteomes" id="UP000235786">
    <property type="component" value="Unassembled WGS sequence"/>
</dbReference>
<name>A0A2J6S4B0_HYAVF</name>
<keyword evidence="2" id="KW-1133">Transmembrane helix</keyword>
<evidence type="ECO:0000256" key="1">
    <source>
        <dbReference type="PROSITE-ProRule" id="PRU00023"/>
    </source>
</evidence>
<organism evidence="4 5">
    <name type="scientific">Hyaloscypha variabilis (strain UAMH 11265 / GT02V1 / F)</name>
    <name type="common">Meliniomyces variabilis</name>
    <dbReference type="NCBI Taxonomy" id="1149755"/>
    <lineage>
        <taxon>Eukaryota</taxon>
        <taxon>Fungi</taxon>
        <taxon>Dikarya</taxon>
        <taxon>Ascomycota</taxon>
        <taxon>Pezizomycotina</taxon>
        <taxon>Leotiomycetes</taxon>
        <taxon>Helotiales</taxon>
        <taxon>Hyaloscyphaceae</taxon>
        <taxon>Hyaloscypha</taxon>
        <taxon>Hyaloscypha variabilis</taxon>
    </lineage>
</organism>
<sequence>MDGISAAASVFAVVSLAIQLLESAIKIHDFFKRCKNASDQLDNIIADLALLQTVFRNIINTNQLLSDGDGLTAIYIVLERFQRQTKPMEAFIDGLKLDFSTRPRRATLKTALSKSKIEEFRTQLEVSKTALITSLCLTSLLSQQECHKTTTEQLDKLRSAIMETKYSLPAALTNASTTESISEERHSIGRSSGLGEMRCETLNSKIFNIDIENLFSLEPNSTFWPYVRLYRDIFGSIQYRTQRKIVVSAGAQHSKSTMIEYQKEHRTLAMVLPLCRWVVMYRSCMVYGQWTRSLRFSQVVSLESPIWHMCSEGNILGMRRLFDAGLASPYDLSPFGQSLLHFAVDNENETSVDIVKWLLELGLDSNLYYDALHFDKYVYDDINIKANLLTIFKYSTPFLCLGRVMWDDPSPVQREIAIKIARLFLTNDEFNPGDDDLGRVSRLYGTKMIEWFIYQDYYAVSQENLDTMLQACCWRIFDPNWEKVVKRLLKSGAYVYGRRSDLSGDQVTLLDKYLEHHMDADRWLRVLKDSGVDLHQYAKQEKELHSGNCYVRQHGLDGNSGGHRKIRFAFNAHCDQVRTWAGALTDWETAFGGYEPTLGSHPRVRTKCVFGLQYLFDGFVTDEDIERKWEQRAKRKQLTLARNMVSGTSSGYKVWIWWILLAFIVYYCLYYYNLL</sequence>
<dbReference type="EMBL" id="KZ613940">
    <property type="protein sequence ID" value="PMD45603.1"/>
    <property type="molecule type" value="Genomic_DNA"/>
</dbReference>
<protein>
    <submittedName>
        <fullName evidence="4">Uncharacterized protein</fullName>
    </submittedName>
</protein>
<feature type="chain" id="PRO_5014382772" evidence="3">
    <location>
        <begin position="24"/>
        <end position="675"/>
    </location>
</feature>
<dbReference type="OrthoDB" id="539213at2759"/>